<feature type="signal peptide" evidence="2">
    <location>
        <begin position="1"/>
        <end position="17"/>
    </location>
</feature>
<dbReference type="GO" id="GO:0019882">
    <property type="term" value="P:antigen processing and presentation"/>
    <property type="evidence" value="ECO:0007669"/>
    <property type="project" value="InterPro"/>
</dbReference>
<dbReference type="SUPFAM" id="SSF54452">
    <property type="entry name" value="MHC antigen-recognition domain"/>
    <property type="match status" value="1"/>
</dbReference>
<feature type="chain" id="PRO_5025444236" description="MHC class II beta chain N-terminal domain-containing protein" evidence="2">
    <location>
        <begin position="18"/>
        <end position="107"/>
    </location>
</feature>
<dbReference type="GO" id="GO:0006955">
    <property type="term" value="P:immune response"/>
    <property type="evidence" value="ECO:0007669"/>
    <property type="project" value="InterPro"/>
</dbReference>
<sequence length="107" mass="12450">LWALDSKLTALLPLTACFLLQQKDECCFLNGMQQVQFLHRYFYNRQEYVCFNSNLGKHMAVTVLGEADADYCNRNEQKKNKKIILTAKRGFELGKEEARTKDLIKLD</sequence>
<dbReference type="Gene3D" id="3.10.320.10">
    <property type="entry name" value="Class II Histocompatibility Antigen, M Beta Chain, Chain B, domain 1"/>
    <property type="match status" value="1"/>
</dbReference>
<keyword evidence="1" id="KW-0325">Glycoprotein</keyword>
<protein>
    <recommendedName>
        <fullName evidence="3">MHC class II beta chain N-terminal domain-containing protein</fullName>
    </recommendedName>
</protein>
<evidence type="ECO:0000313" key="5">
    <source>
        <dbReference type="Proteomes" id="UP000472273"/>
    </source>
</evidence>
<feature type="domain" description="MHC class II beta chain N-terminal" evidence="3">
    <location>
        <begin position="24"/>
        <end position="95"/>
    </location>
</feature>
<reference evidence="4" key="1">
    <citation type="submission" date="2025-08" db="UniProtKB">
        <authorList>
            <consortium name="Ensembl"/>
        </authorList>
    </citation>
    <scope>IDENTIFICATION</scope>
</reference>
<organism evidence="4 5">
    <name type="scientific">Pseudonaja textilis</name>
    <name type="common">Eastern brown snake</name>
    <dbReference type="NCBI Taxonomy" id="8673"/>
    <lineage>
        <taxon>Eukaryota</taxon>
        <taxon>Metazoa</taxon>
        <taxon>Chordata</taxon>
        <taxon>Craniata</taxon>
        <taxon>Vertebrata</taxon>
        <taxon>Euteleostomi</taxon>
        <taxon>Lepidosauria</taxon>
        <taxon>Squamata</taxon>
        <taxon>Bifurcata</taxon>
        <taxon>Unidentata</taxon>
        <taxon>Episquamata</taxon>
        <taxon>Toxicofera</taxon>
        <taxon>Serpentes</taxon>
        <taxon>Colubroidea</taxon>
        <taxon>Elapidae</taxon>
        <taxon>Hydrophiinae</taxon>
        <taxon>Pseudonaja</taxon>
    </lineage>
</organism>
<dbReference type="AlphaFoldDB" id="A0A670ZK97"/>
<evidence type="ECO:0000256" key="1">
    <source>
        <dbReference type="ARBA" id="ARBA00023180"/>
    </source>
</evidence>
<reference evidence="4" key="2">
    <citation type="submission" date="2025-09" db="UniProtKB">
        <authorList>
            <consortium name="Ensembl"/>
        </authorList>
    </citation>
    <scope>IDENTIFICATION</scope>
</reference>
<dbReference type="Ensembl" id="ENSPTXT00000023977.1">
    <property type="protein sequence ID" value="ENSPTXP00000023253.1"/>
    <property type="gene ID" value="ENSPTXG00000016144.1"/>
</dbReference>
<accession>A0A670ZK97</accession>
<dbReference type="InterPro" id="IPR014745">
    <property type="entry name" value="MHC_II_a/b_N"/>
</dbReference>
<dbReference type="GeneTree" id="ENSGT00960000189152"/>
<evidence type="ECO:0000259" key="3">
    <source>
        <dbReference type="SMART" id="SM00921"/>
    </source>
</evidence>
<keyword evidence="2" id="KW-0732">Signal</keyword>
<dbReference type="SMART" id="SM00921">
    <property type="entry name" value="MHC_II_beta"/>
    <property type="match status" value="1"/>
</dbReference>
<dbReference type="InterPro" id="IPR011162">
    <property type="entry name" value="MHC_I/II-like_Ag-recog"/>
</dbReference>
<proteinExistence type="predicted"/>
<evidence type="ECO:0000256" key="2">
    <source>
        <dbReference type="SAM" id="SignalP"/>
    </source>
</evidence>
<dbReference type="Pfam" id="PF00969">
    <property type="entry name" value="MHC_II_beta"/>
    <property type="match status" value="1"/>
</dbReference>
<dbReference type="Proteomes" id="UP000472273">
    <property type="component" value="Unplaced"/>
</dbReference>
<evidence type="ECO:0000313" key="4">
    <source>
        <dbReference type="Ensembl" id="ENSPTXP00000023253.1"/>
    </source>
</evidence>
<dbReference type="GO" id="GO:0042613">
    <property type="term" value="C:MHC class II protein complex"/>
    <property type="evidence" value="ECO:0007669"/>
    <property type="project" value="InterPro"/>
</dbReference>
<name>A0A670ZK97_PSETE</name>
<keyword evidence="5" id="KW-1185">Reference proteome</keyword>
<dbReference type="InterPro" id="IPR000353">
    <property type="entry name" value="MHC_II_b_N"/>
</dbReference>